<dbReference type="Pfam" id="PF07729">
    <property type="entry name" value="FCD"/>
    <property type="match status" value="1"/>
</dbReference>
<evidence type="ECO:0000313" key="5">
    <source>
        <dbReference type="EMBL" id="QEG35150.1"/>
    </source>
</evidence>
<dbReference type="AlphaFoldDB" id="A0A5B9QC31"/>
<dbReference type="PANTHER" id="PTHR43537:SF45">
    <property type="entry name" value="GNTR FAMILY REGULATORY PROTEIN"/>
    <property type="match status" value="1"/>
</dbReference>
<dbReference type="Gene3D" id="1.10.10.10">
    <property type="entry name" value="Winged helix-like DNA-binding domain superfamily/Winged helix DNA-binding domain"/>
    <property type="match status" value="1"/>
</dbReference>
<keyword evidence="6" id="KW-1185">Reference proteome</keyword>
<dbReference type="PROSITE" id="PS50949">
    <property type="entry name" value="HTH_GNTR"/>
    <property type="match status" value="1"/>
</dbReference>
<name>A0A5B9QC31_9BACT</name>
<gene>
    <name evidence="5" type="primary">lldR</name>
    <name evidence="5" type="ORF">Pr1d_24410</name>
</gene>
<accession>A0A5B9QC31</accession>
<keyword evidence="2" id="KW-0238">DNA-binding</keyword>
<sequence>MKKAAVKANVRSSFSPHRYPRVQEIVDPGSDDLQLLSDKVGEKILTEIIRGKIPAGSELSSTLLAEQFGVSRTPLARALSQLIADGILIQRTKQPAIVNPAAADWMTQTRSLRRLLEPEAAFLSCGNIPEDVFDDLWTLSHEAAPLPDRNWIPAAAFFDAALHLSIAEFCQNLPFKVAIRKCWSYKKLAYELSDKSSVRFGQEYVEHLEILQALAEEDAKSARKLMEEHLRTT</sequence>
<evidence type="ECO:0000256" key="1">
    <source>
        <dbReference type="ARBA" id="ARBA00023015"/>
    </source>
</evidence>
<dbReference type="KEGG" id="bgok:Pr1d_24410"/>
<dbReference type="SUPFAM" id="SSF46785">
    <property type="entry name" value="Winged helix' DNA-binding domain"/>
    <property type="match status" value="1"/>
</dbReference>
<dbReference type="RefSeq" id="WP_148073698.1">
    <property type="nucleotide sequence ID" value="NZ_CP042913.1"/>
</dbReference>
<dbReference type="Pfam" id="PF00392">
    <property type="entry name" value="GntR"/>
    <property type="match status" value="1"/>
</dbReference>
<evidence type="ECO:0000256" key="2">
    <source>
        <dbReference type="ARBA" id="ARBA00023125"/>
    </source>
</evidence>
<keyword evidence="1" id="KW-0805">Transcription regulation</keyword>
<dbReference type="InterPro" id="IPR000524">
    <property type="entry name" value="Tscrpt_reg_HTH_GntR"/>
</dbReference>
<evidence type="ECO:0000259" key="4">
    <source>
        <dbReference type="PROSITE" id="PS50949"/>
    </source>
</evidence>
<reference evidence="5 6" key="1">
    <citation type="submission" date="2019-08" db="EMBL/GenBank/DDBJ databases">
        <title>Deep-cultivation of Planctomycetes and their phenomic and genomic characterization uncovers novel biology.</title>
        <authorList>
            <person name="Wiegand S."/>
            <person name="Jogler M."/>
            <person name="Boedeker C."/>
            <person name="Pinto D."/>
            <person name="Vollmers J."/>
            <person name="Rivas-Marin E."/>
            <person name="Kohn T."/>
            <person name="Peeters S.H."/>
            <person name="Heuer A."/>
            <person name="Rast P."/>
            <person name="Oberbeckmann S."/>
            <person name="Bunk B."/>
            <person name="Jeske O."/>
            <person name="Meyerdierks A."/>
            <person name="Storesund J.E."/>
            <person name="Kallscheuer N."/>
            <person name="Luecker S."/>
            <person name="Lage O.M."/>
            <person name="Pohl T."/>
            <person name="Merkel B.J."/>
            <person name="Hornburger P."/>
            <person name="Mueller R.-W."/>
            <person name="Bruemmer F."/>
            <person name="Labrenz M."/>
            <person name="Spormann A.M."/>
            <person name="Op den Camp H."/>
            <person name="Overmann J."/>
            <person name="Amann R."/>
            <person name="Jetten M.S.M."/>
            <person name="Mascher T."/>
            <person name="Medema M.H."/>
            <person name="Devos D.P."/>
            <person name="Kaster A.-K."/>
            <person name="Ovreas L."/>
            <person name="Rohde M."/>
            <person name="Galperin M.Y."/>
            <person name="Jogler C."/>
        </authorList>
    </citation>
    <scope>NUCLEOTIDE SEQUENCE [LARGE SCALE GENOMIC DNA]</scope>
    <source>
        <strain evidence="5 6">Pr1d</strain>
    </source>
</reference>
<dbReference type="InterPro" id="IPR036388">
    <property type="entry name" value="WH-like_DNA-bd_sf"/>
</dbReference>
<protein>
    <submittedName>
        <fullName evidence="5">L-lactate dehydrogenase operon regulatory protein</fullName>
    </submittedName>
</protein>
<dbReference type="InterPro" id="IPR036390">
    <property type="entry name" value="WH_DNA-bd_sf"/>
</dbReference>
<keyword evidence="3" id="KW-0804">Transcription</keyword>
<dbReference type="SMART" id="SM00895">
    <property type="entry name" value="FCD"/>
    <property type="match status" value="1"/>
</dbReference>
<dbReference type="EMBL" id="CP042913">
    <property type="protein sequence ID" value="QEG35150.1"/>
    <property type="molecule type" value="Genomic_DNA"/>
</dbReference>
<dbReference type="SMART" id="SM00345">
    <property type="entry name" value="HTH_GNTR"/>
    <property type="match status" value="1"/>
</dbReference>
<dbReference type="InterPro" id="IPR011711">
    <property type="entry name" value="GntR_C"/>
</dbReference>
<dbReference type="Gene3D" id="1.20.120.530">
    <property type="entry name" value="GntR ligand-binding domain-like"/>
    <property type="match status" value="1"/>
</dbReference>
<proteinExistence type="predicted"/>
<feature type="domain" description="HTH gntR-type" evidence="4">
    <location>
        <begin position="34"/>
        <end position="101"/>
    </location>
</feature>
<dbReference type="Proteomes" id="UP000323917">
    <property type="component" value="Chromosome"/>
</dbReference>
<dbReference type="GO" id="GO:0003700">
    <property type="term" value="F:DNA-binding transcription factor activity"/>
    <property type="evidence" value="ECO:0007669"/>
    <property type="project" value="InterPro"/>
</dbReference>
<dbReference type="InterPro" id="IPR008920">
    <property type="entry name" value="TF_FadR/GntR_C"/>
</dbReference>
<dbReference type="PANTHER" id="PTHR43537">
    <property type="entry name" value="TRANSCRIPTIONAL REGULATOR, GNTR FAMILY"/>
    <property type="match status" value="1"/>
</dbReference>
<organism evidence="5 6">
    <name type="scientific">Bythopirellula goksoeyrii</name>
    <dbReference type="NCBI Taxonomy" id="1400387"/>
    <lineage>
        <taxon>Bacteria</taxon>
        <taxon>Pseudomonadati</taxon>
        <taxon>Planctomycetota</taxon>
        <taxon>Planctomycetia</taxon>
        <taxon>Pirellulales</taxon>
        <taxon>Lacipirellulaceae</taxon>
        <taxon>Bythopirellula</taxon>
    </lineage>
</organism>
<dbReference type="SUPFAM" id="SSF48008">
    <property type="entry name" value="GntR ligand-binding domain-like"/>
    <property type="match status" value="1"/>
</dbReference>
<evidence type="ECO:0000256" key="3">
    <source>
        <dbReference type="ARBA" id="ARBA00023163"/>
    </source>
</evidence>
<dbReference type="OrthoDB" id="284307at2"/>
<evidence type="ECO:0000313" key="6">
    <source>
        <dbReference type="Proteomes" id="UP000323917"/>
    </source>
</evidence>
<dbReference type="GO" id="GO:0003677">
    <property type="term" value="F:DNA binding"/>
    <property type="evidence" value="ECO:0007669"/>
    <property type="project" value="UniProtKB-KW"/>
</dbReference>